<sequence length="473" mass="53603">MTALRDFRVQLKNYLEMHLSDLSVKVLGIEFDNKNRGESSMEDCLELLSKADFFIGFFAKEIGTYNQADFSGTDIEHQHVQQMNIPKIIVNLLGSDVKGNPIFKWLEASYYDTFKIITCSQGCNPLETVADHVARILKNKGRKTYWEDRHTTLKKSAVLLPQKPAEGSFDSIDDTAVKLYADYLHAVRNGNPAEVVDKYTPLYGAIKQEIKYGHLVSDHRKNERILTSIASCLETFAECFNQMDYSGIWNTEAFWCNNMASYIFNLTGNHARYKGAVHFHIHSLYAMASKLSIRSGKGNQIARKVFLDRAKRGCEYLSYLWERSKEKGDTHNNSLAVDNGFSAFVNGAMGNYAPAITNMGSIVSHFDAMGTPSAYHHAEYILLQAKGKIYAGDFSHQFGALEDYCQTMGFSSTNLIVGRKLLEIYQQHSEKVKAAALYEMLEAQTDLLSIETQRKKLNAIRHQIHTPVRYHFG</sequence>
<protein>
    <submittedName>
        <fullName evidence="1">Uncharacterized protein</fullName>
    </submittedName>
</protein>
<dbReference type="STRING" id="687842.ASU31_25740"/>
<dbReference type="Proteomes" id="UP000051950">
    <property type="component" value="Unassembled WGS sequence"/>
</dbReference>
<comment type="caution">
    <text evidence="1">The sequence shown here is derived from an EMBL/GenBank/DDBJ whole genome shotgun (WGS) entry which is preliminary data.</text>
</comment>
<keyword evidence="2" id="KW-1185">Reference proteome</keyword>
<gene>
    <name evidence="1" type="ORF">ASU31_25740</name>
</gene>
<proteinExistence type="predicted"/>
<reference evidence="1 2" key="1">
    <citation type="submission" date="2015-11" db="EMBL/GenBank/DDBJ databases">
        <title>Sequence of Pedobacter ginsenosidimutans.</title>
        <authorList>
            <person name="Carson E."/>
            <person name="Keyser V."/>
            <person name="Newman J."/>
            <person name="Miller J."/>
        </authorList>
    </citation>
    <scope>NUCLEOTIDE SEQUENCE [LARGE SCALE GENOMIC DNA]</scope>
    <source>
        <strain evidence="1 2">KACC 14530</strain>
    </source>
</reference>
<evidence type="ECO:0000313" key="2">
    <source>
        <dbReference type="Proteomes" id="UP000051950"/>
    </source>
</evidence>
<dbReference type="EMBL" id="LMZQ01000053">
    <property type="protein sequence ID" value="KRT13207.1"/>
    <property type="molecule type" value="Genomic_DNA"/>
</dbReference>
<name>A0A0T5VH75_9SPHI</name>
<accession>A0A0T5VH75</accession>
<organism evidence="1 2">
    <name type="scientific">Pedobacter ginsenosidimutans</name>
    <dbReference type="NCBI Taxonomy" id="687842"/>
    <lineage>
        <taxon>Bacteria</taxon>
        <taxon>Pseudomonadati</taxon>
        <taxon>Bacteroidota</taxon>
        <taxon>Sphingobacteriia</taxon>
        <taxon>Sphingobacteriales</taxon>
        <taxon>Sphingobacteriaceae</taxon>
        <taxon>Pedobacter</taxon>
    </lineage>
</organism>
<evidence type="ECO:0000313" key="1">
    <source>
        <dbReference type="EMBL" id="KRT13207.1"/>
    </source>
</evidence>
<dbReference type="AlphaFoldDB" id="A0A0T5VH75"/>